<evidence type="ECO:0000256" key="3">
    <source>
        <dbReference type="ARBA" id="ARBA00023163"/>
    </source>
</evidence>
<sequence length="350" mass="38270">MQQRLPLGHGDALSQLLKLIRPCGDTVFRGELKTHTELAFPSGPAGFLHLLEGEASVSQHNGQSVLLRQGDLVLLLDTNGYTLRDQTGVDTCGYLRAEGASVIRQGGQAIRRATNHDIAACFLAGAFHFDGRPLRSLLSGLPGLIHLKCDSGKMRPWLATLSQLLNEESSHIGPGSSFTIPRLIELLVIRALRTWSCSQGDRLGWVRGLSDERIGRTLNAMHLDAGRAWTVESLAEIAAMSRSVFSRRFTSVLGIPPLRYLTKWRLSIAAGLLRTGTSKVIEIAHNAGYSSEAAFSRAFKAQFGYPPRETRRIAQAVTFRATTLDTRSSEGAAFTPDSYVSTSDKEQVDR</sequence>
<dbReference type="PANTHER" id="PTHR46796">
    <property type="entry name" value="HTH-TYPE TRANSCRIPTIONAL ACTIVATOR RHAS-RELATED"/>
    <property type="match status" value="1"/>
</dbReference>
<reference evidence="6 7" key="1">
    <citation type="submission" date="2020-04" db="EMBL/GenBank/DDBJ databases">
        <authorList>
            <person name="De Canck E."/>
        </authorList>
    </citation>
    <scope>NUCLEOTIDE SEQUENCE [LARGE SCALE GENOMIC DNA]</scope>
    <source>
        <strain evidence="6 7">LMG 29542</strain>
    </source>
</reference>
<gene>
    <name evidence="6" type="primary">rclR</name>
    <name evidence="6" type="ORF">LMG29542_00103</name>
</gene>
<dbReference type="InterPro" id="IPR020449">
    <property type="entry name" value="Tscrpt_reg_AraC-type_HTH"/>
</dbReference>
<dbReference type="EMBL" id="CADIKH010000001">
    <property type="protein sequence ID" value="CAB3746022.1"/>
    <property type="molecule type" value="Genomic_DNA"/>
</dbReference>
<dbReference type="PROSITE" id="PS01124">
    <property type="entry name" value="HTH_ARAC_FAMILY_2"/>
    <property type="match status" value="1"/>
</dbReference>
<dbReference type="AlphaFoldDB" id="A0A6J5CYH3"/>
<accession>A0A6J5CYH3</accession>
<keyword evidence="2" id="KW-0238">DNA-binding</keyword>
<feature type="region of interest" description="Disordered" evidence="4">
    <location>
        <begin position="328"/>
        <end position="350"/>
    </location>
</feature>
<evidence type="ECO:0000313" key="6">
    <source>
        <dbReference type="EMBL" id="CAB3746022.1"/>
    </source>
</evidence>
<dbReference type="SUPFAM" id="SSF46689">
    <property type="entry name" value="Homeodomain-like"/>
    <property type="match status" value="2"/>
</dbReference>
<protein>
    <submittedName>
        <fullName evidence="6">RCS-specific HTH-type transcriptional activator RclR</fullName>
    </submittedName>
</protein>
<dbReference type="InterPro" id="IPR018060">
    <property type="entry name" value="HTH_AraC"/>
</dbReference>
<dbReference type="PRINTS" id="PR00032">
    <property type="entry name" value="HTHARAC"/>
</dbReference>
<organism evidence="6 7">
    <name type="scientific">Paraburkholderia humisilvae</name>
    <dbReference type="NCBI Taxonomy" id="627669"/>
    <lineage>
        <taxon>Bacteria</taxon>
        <taxon>Pseudomonadati</taxon>
        <taxon>Pseudomonadota</taxon>
        <taxon>Betaproteobacteria</taxon>
        <taxon>Burkholderiales</taxon>
        <taxon>Burkholderiaceae</taxon>
        <taxon>Paraburkholderia</taxon>
    </lineage>
</organism>
<dbReference type="Gene3D" id="1.10.10.60">
    <property type="entry name" value="Homeodomain-like"/>
    <property type="match status" value="2"/>
</dbReference>
<keyword evidence="3" id="KW-0804">Transcription</keyword>
<dbReference type="PROSITE" id="PS00041">
    <property type="entry name" value="HTH_ARAC_FAMILY_1"/>
    <property type="match status" value="1"/>
</dbReference>
<dbReference type="GO" id="GO:0003700">
    <property type="term" value="F:DNA-binding transcription factor activity"/>
    <property type="evidence" value="ECO:0007669"/>
    <property type="project" value="InterPro"/>
</dbReference>
<dbReference type="PANTHER" id="PTHR46796:SF7">
    <property type="entry name" value="ARAC FAMILY TRANSCRIPTIONAL REGULATOR"/>
    <property type="match status" value="1"/>
</dbReference>
<dbReference type="Pfam" id="PF12852">
    <property type="entry name" value="Cupin_6"/>
    <property type="match status" value="1"/>
</dbReference>
<dbReference type="RefSeq" id="WP_377695621.1">
    <property type="nucleotide sequence ID" value="NZ_JBHLTK010000475.1"/>
</dbReference>
<evidence type="ECO:0000256" key="4">
    <source>
        <dbReference type="SAM" id="MobiDB-lite"/>
    </source>
</evidence>
<dbReference type="Proteomes" id="UP000494363">
    <property type="component" value="Unassembled WGS sequence"/>
</dbReference>
<evidence type="ECO:0000256" key="1">
    <source>
        <dbReference type="ARBA" id="ARBA00023015"/>
    </source>
</evidence>
<evidence type="ECO:0000313" key="7">
    <source>
        <dbReference type="Proteomes" id="UP000494363"/>
    </source>
</evidence>
<keyword evidence="1" id="KW-0805">Transcription regulation</keyword>
<proteinExistence type="predicted"/>
<evidence type="ECO:0000259" key="5">
    <source>
        <dbReference type="PROSITE" id="PS01124"/>
    </source>
</evidence>
<evidence type="ECO:0000256" key="2">
    <source>
        <dbReference type="ARBA" id="ARBA00023125"/>
    </source>
</evidence>
<feature type="domain" description="HTH araC/xylS-type" evidence="5">
    <location>
        <begin position="215"/>
        <end position="313"/>
    </location>
</feature>
<name>A0A6J5CYH3_9BURK</name>
<dbReference type="InterPro" id="IPR009057">
    <property type="entry name" value="Homeodomain-like_sf"/>
</dbReference>
<dbReference type="Pfam" id="PF12833">
    <property type="entry name" value="HTH_18"/>
    <property type="match status" value="1"/>
</dbReference>
<dbReference type="GO" id="GO:0043565">
    <property type="term" value="F:sequence-specific DNA binding"/>
    <property type="evidence" value="ECO:0007669"/>
    <property type="project" value="InterPro"/>
</dbReference>
<dbReference type="InterPro" id="IPR050204">
    <property type="entry name" value="AraC_XylS_family_regulators"/>
</dbReference>
<dbReference type="InterPro" id="IPR018062">
    <property type="entry name" value="HTH_AraC-typ_CS"/>
</dbReference>
<dbReference type="SMART" id="SM00342">
    <property type="entry name" value="HTH_ARAC"/>
    <property type="match status" value="1"/>
</dbReference>
<keyword evidence="7" id="KW-1185">Reference proteome</keyword>
<dbReference type="InterPro" id="IPR032783">
    <property type="entry name" value="AraC_lig"/>
</dbReference>